<sequence>MEDELSIRKRRLTRACDRCRVRKSDHDAEQGNRCSSCIAVESECTYVAPARKRGHKSNYVAGLVRRAGQLERIIKEVRK</sequence>
<dbReference type="Gene3D" id="4.10.240.10">
    <property type="entry name" value="Zn(2)-C6 fungal-type DNA-binding domain"/>
    <property type="match status" value="1"/>
</dbReference>
<name>A0AA39J009_ARMTA</name>
<dbReference type="GO" id="GO:0000981">
    <property type="term" value="F:DNA-binding transcription factor activity, RNA polymerase II-specific"/>
    <property type="evidence" value="ECO:0007669"/>
    <property type="project" value="InterPro"/>
</dbReference>
<dbReference type="GO" id="GO:0003677">
    <property type="term" value="F:DNA binding"/>
    <property type="evidence" value="ECO:0007669"/>
    <property type="project" value="UniProtKB-KW"/>
</dbReference>
<dbReference type="Pfam" id="PF00172">
    <property type="entry name" value="Zn_clus"/>
    <property type="match status" value="1"/>
</dbReference>
<evidence type="ECO:0000256" key="4">
    <source>
        <dbReference type="ARBA" id="ARBA00023242"/>
    </source>
</evidence>
<evidence type="ECO:0000259" key="5">
    <source>
        <dbReference type="SMART" id="SM00066"/>
    </source>
</evidence>
<reference evidence="6" key="1">
    <citation type="submission" date="2023-06" db="EMBL/GenBank/DDBJ databases">
        <authorList>
            <consortium name="Lawrence Berkeley National Laboratory"/>
            <person name="Ahrendt S."/>
            <person name="Sahu N."/>
            <person name="Indic B."/>
            <person name="Wong-Bajracharya J."/>
            <person name="Merenyi Z."/>
            <person name="Ke H.-M."/>
            <person name="Monk M."/>
            <person name="Kocsube S."/>
            <person name="Drula E."/>
            <person name="Lipzen A."/>
            <person name="Balint B."/>
            <person name="Henrissat B."/>
            <person name="Andreopoulos B."/>
            <person name="Martin F.M."/>
            <person name="Harder C.B."/>
            <person name="Rigling D."/>
            <person name="Ford K.L."/>
            <person name="Foster G.D."/>
            <person name="Pangilinan J."/>
            <person name="Papanicolaou A."/>
            <person name="Barry K."/>
            <person name="LaButti K."/>
            <person name="Viragh M."/>
            <person name="Koriabine M."/>
            <person name="Yan M."/>
            <person name="Riley R."/>
            <person name="Champramary S."/>
            <person name="Plett K.L."/>
            <person name="Tsai I.J."/>
            <person name="Slot J."/>
            <person name="Sipos G."/>
            <person name="Plett J."/>
            <person name="Nagy L.G."/>
            <person name="Grigoriev I.V."/>
        </authorList>
    </citation>
    <scope>NUCLEOTIDE SEQUENCE</scope>
    <source>
        <strain evidence="6">CCBAS 213</strain>
    </source>
</reference>
<dbReference type="Proteomes" id="UP001175211">
    <property type="component" value="Unassembled WGS sequence"/>
</dbReference>
<accession>A0AA39J009</accession>
<dbReference type="SMART" id="SM00066">
    <property type="entry name" value="GAL4"/>
    <property type="match status" value="1"/>
</dbReference>
<evidence type="ECO:0000313" key="7">
    <source>
        <dbReference type="Proteomes" id="UP001175211"/>
    </source>
</evidence>
<evidence type="ECO:0000313" key="6">
    <source>
        <dbReference type="EMBL" id="KAK0432975.1"/>
    </source>
</evidence>
<comment type="subcellular location">
    <subcellularLocation>
        <location evidence="1">Nucleus</location>
    </subcellularLocation>
</comment>
<proteinExistence type="predicted"/>
<evidence type="ECO:0000256" key="1">
    <source>
        <dbReference type="ARBA" id="ARBA00004123"/>
    </source>
</evidence>
<dbReference type="InterPro" id="IPR036864">
    <property type="entry name" value="Zn2-C6_fun-type_DNA-bd_sf"/>
</dbReference>
<dbReference type="GO" id="GO:0008270">
    <property type="term" value="F:zinc ion binding"/>
    <property type="evidence" value="ECO:0007669"/>
    <property type="project" value="InterPro"/>
</dbReference>
<protein>
    <recommendedName>
        <fullName evidence="5">Zn(2)-C6 fungal-type domain-containing protein</fullName>
    </recommendedName>
</protein>
<keyword evidence="7" id="KW-1185">Reference proteome</keyword>
<dbReference type="AlphaFoldDB" id="A0AA39J009"/>
<feature type="domain" description="Zn(2)-C6 fungal-type" evidence="5">
    <location>
        <begin position="10"/>
        <end position="55"/>
    </location>
</feature>
<dbReference type="PANTHER" id="PTHR46910:SF3">
    <property type="entry name" value="HALOTOLERANCE PROTEIN 9-RELATED"/>
    <property type="match status" value="1"/>
</dbReference>
<keyword evidence="3" id="KW-0238">DNA-binding</keyword>
<dbReference type="GeneID" id="85358575"/>
<dbReference type="GO" id="GO:0005634">
    <property type="term" value="C:nucleus"/>
    <property type="evidence" value="ECO:0007669"/>
    <property type="project" value="UniProtKB-SubCell"/>
</dbReference>
<dbReference type="InterPro" id="IPR001138">
    <property type="entry name" value="Zn2Cys6_DnaBD"/>
</dbReference>
<dbReference type="RefSeq" id="XP_060321434.1">
    <property type="nucleotide sequence ID" value="XM_060475027.1"/>
</dbReference>
<comment type="caution">
    <text evidence="6">The sequence shown here is derived from an EMBL/GenBank/DDBJ whole genome shotgun (WGS) entry which is preliminary data.</text>
</comment>
<evidence type="ECO:0000256" key="3">
    <source>
        <dbReference type="ARBA" id="ARBA00023125"/>
    </source>
</evidence>
<keyword evidence="4" id="KW-0539">Nucleus</keyword>
<dbReference type="SUPFAM" id="SSF57701">
    <property type="entry name" value="Zn2/Cys6 DNA-binding domain"/>
    <property type="match status" value="1"/>
</dbReference>
<organism evidence="6 7">
    <name type="scientific">Armillaria tabescens</name>
    <name type="common">Ringless honey mushroom</name>
    <name type="synonym">Agaricus tabescens</name>
    <dbReference type="NCBI Taxonomy" id="1929756"/>
    <lineage>
        <taxon>Eukaryota</taxon>
        <taxon>Fungi</taxon>
        <taxon>Dikarya</taxon>
        <taxon>Basidiomycota</taxon>
        <taxon>Agaricomycotina</taxon>
        <taxon>Agaricomycetes</taxon>
        <taxon>Agaricomycetidae</taxon>
        <taxon>Agaricales</taxon>
        <taxon>Marasmiineae</taxon>
        <taxon>Physalacriaceae</taxon>
        <taxon>Desarmillaria</taxon>
    </lineage>
</organism>
<keyword evidence="2" id="KW-0479">Metal-binding</keyword>
<dbReference type="EMBL" id="JAUEPS010000255">
    <property type="protein sequence ID" value="KAK0432975.1"/>
    <property type="molecule type" value="Genomic_DNA"/>
</dbReference>
<dbReference type="InterPro" id="IPR050987">
    <property type="entry name" value="AtrR-like"/>
</dbReference>
<gene>
    <name evidence="6" type="ORF">EV420DRAFT_1602270</name>
</gene>
<dbReference type="PANTHER" id="PTHR46910">
    <property type="entry name" value="TRANSCRIPTION FACTOR PDR1"/>
    <property type="match status" value="1"/>
</dbReference>
<evidence type="ECO:0000256" key="2">
    <source>
        <dbReference type="ARBA" id="ARBA00022723"/>
    </source>
</evidence>